<evidence type="ECO:0000256" key="8">
    <source>
        <dbReference type="ARBA" id="ARBA00023157"/>
    </source>
</evidence>
<dbReference type="NCBIfam" id="TIGR02504">
    <property type="entry name" value="NrdJ_Z"/>
    <property type="match status" value="1"/>
</dbReference>
<dbReference type="PRINTS" id="PR01183">
    <property type="entry name" value="RIBORDTASEM1"/>
</dbReference>
<keyword evidence="8" id="KW-1015">Disulfide bond</keyword>
<evidence type="ECO:0000256" key="9">
    <source>
        <dbReference type="ARBA" id="ARBA00023285"/>
    </source>
</evidence>
<keyword evidence="3 11" id="KW-0846">Cobalamin</keyword>
<dbReference type="GO" id="GO:0031419">
    <property type="term" value="F:cobalamin binding"/>
    <property type="evidence" value="ECO:0007669"/>
    <property type="project" value="UniProtKB-KW"/>
</dbReference>
<keyword evidence="4 11" id="KW-0237">DNA synthesis</keyword>
<dbReference type="Pfam" id="PF02867">
    <property type="entry name" value="Ribonuc_red_lgC"/>
    <property type="match status" value="1"/>
</dbReference>
<dbReference type="GO" id="GO:0009263">
    <property type="term" value="P:deoxyribonucleotide biosynthetic process"/>
    <property type="evidence" value="ECO:0007669"/>
    <property type="project" value="UniProtKB-KW"/>
</dbReference>
<dbReference type="GO" id="GO:0071897">
    <property type="term" value="P:DNA biosynthetic process"/>
    <property type="evidence" value="ECO:0007669"/>
    <property type="project" value="UniProtKB-KW"/>
</dbReference>
<evidence type="ECO:0000256" key="4">
    <source>
        <dbReference type="ARBA" id="ARBA00022634"/>
    </source>
</evidence>
<evidence type="ECO:0000313" key="15">
    <source>
        <dbReference type="Proteomes" id="UP000250918"/>
    </source>
</evidence>
<keyword evidence="9 11" id="KW-0170">Cobalt</keyword>
<evidence type="ECO:0000256" key="11">
    <source>
        <dbReference type="RuleBase" id="RU364064"/>
    </source>
</evidence>
<comment type="cofactor">
    <cofactor evidence="1 11">
        <name>adenosylcob(III)alamin</name>
        <dbReference type="ChEBI" id="CHEBI:18408"/>
    </cofactor>
</comment>
<feature type="domain" description="Ribonucleotide reductase large subunit N-terminal" evidence="12">
    <location>
        <begin position="9"/>
        <end position="90"/>
    </location>
</feature>
<reference evidence="14 15" key="1">
    <citation type="journal article" date="2018" name="ISME J.">
        <title>A methanotrophic archaeon couples anaerobic oxidation of methane to Fe(III) reduction.</title>
        <authorList>
            <person name="Cai C."/>
            <person name="Leu A.O."/>
            <person name="Xie G.J."/>
            <person name="Guo J."/>
            <person name="Feng Y."/>
            <person name="Zhao J.X."/>
            <person name="Tyson G.W."/>
            <person name="Yuan Z."/>
            <person name="Hu S."/>
        </authorList>
    </citation>
    <scope>NUCLEOTIDE SEQUENCE [LARGE SCALE GENOMIC DNA]</scope>
    <source>
        <strain evidence="14">FeB_12</strain>
    </source>
</reference>
<dbReference type="EMBL" id="PQAP01000023">
    <property type="protein sequence ID" value="PWB74784.1"/>
    <property type="molecule type" value="Genomic_DNA"/>
</dbReference>
<evidence type="ECO:0000256" key="3">
    <source>
        <dbReference type="ARBA" id="ARBA00022628"/>
    </source>
</evidence>
<name>A0A855X971_9BACT</name>
<evidence type="ECO:0000256" key="2">
    <source>
        <dbReference type="ARBA" id="ARBA00007405"/>
    </source>
</evidence>
<dbReference type="PANTHER" id="PTHR43371">
    <property type="entry name" value="VITAMIN B12-DEPENDENT RIBONUCLEOTIDE REDUCTASE"/>
    <property type="match status" value="1"/>
</dbReference>
<organism evidence="14 15">
    <name type="scientific">candidate division GN15 bacterium</name>
    <dbReference type="NCBI Taxonomy" id="2072418"/>
    <lineage>
        <taxon>Bacteria</taxon>
        <taxon>candidate division GN15</taxon>
    </lineage>
</organism>
<dbReference type="PANTHER" id="PTHR43371:SF1">
    <property type="entry name" value="RIBONUCLEOSIDE-DIPHOSPHATE REDUCTASE"/>
    <property type="match status" value="1"/>
</dbReference>
<dbReference type="GO" id="GO:0005524">
    <property type="term" value="F:ATP binding"/>
    <property type="evidence" value="ECO:0007669"/>
    <property type="project" value="InterPro"/>
</dbReference>
<evidence type="ECO:0000256" key="6">
    <source>
        <dbReference type="ARBA" id="ARBA00023002"/>
    </source>
</evidence>
<accession>A0A855X971</accession>
<dbReference type="GO" id="GO:0004748">
    <property type="term" value="F:ribonucleoside-diphosphate reductase activity, thioredoxin disulfide as acceptor"/>
    <property type="evidence" value="ECO:0007669"/>
    <property type="project" value="UniProtKB-EC"/>
</dbReference>
<dbReference type="CDD" id="cd02888">
    <property type="entry name" value="RNR_II_dimer"/>
    <property type="match status" value="1"/>
</dbReference>
<dbReference type="Pfam" id="PF00317">
    <property type="entry name" value="Ribonuc_red_lgN"/>
    <property type="match status" value="1"/>
</dbReference>
<protein>
    <recommendedName>
        <fullName evidence="11">Vitamin B12-dependent ribonucleotide reductase</fullName>
        <ecNumber evidence="11">1.17.4.1</ecNumber>
    </recommendedName>
</protein>
<keyword evidence="6 11" id="KW-0560">Oxidoreductase</keyword>
<dbReference type="InterPro" id="IPR013509">
    <property type="entry name" value="RNR_lsu_N"/>
</dbReference>
<comment type="function">
    <text evidence="11">Catalyzes the reduction of ribonucleotides to deoxyribonucleotides. May function to provide a pool of deoxyribonucleotide precursors for DNA repair during oxygen limitation and/or for immediate growth after restoration of oxygen.</text>
</comment>
<dbReference type="Proteomes" id="UP000250918">
    <property type="component" value="Unassembled WGS sequence"/>
</dbReference>
<dbReference type="InterPro" id="IPR000788">
    <property type="entry name" value="RNR_lg_C"/>
</dbReference>
<sequence length="433" mass="48252">MWQKQDIHLTDNALTVLKKRYLIKDHEGRAIETPRELFVRVARFIATADRAYGATDEQVDKTAERFFTAMARLEFLPNSPTLMNAGRPLGQLSACFVLPVGDSMEEIFETNKHAALIHKSGGGTGFSFSRLRPRNSVVASTSGVASGPVSFMKVYNASTEAVRQGGTRRGANMGILRVDHPDILEFISCKDNLTEITNFNISVAVTDAFMEALEKGTEYHLIDPRTGGPSVKDGKEQTLRAHDVFESIVEHAWRSGEPGLIYLDRMNRLNPTFPYEMIEATNPCGEQPLPPYDSCNLGSINLGKFVKQPLPANFSITDPSVGIDWDRLAKTIHAAVHFLDNVIDLNRYPIPQIEAQTRRNRRIGLGVMGWADLLAKLGLPYNHELSFALGEKVMAFVESEARNQSSELASGRGRFPNWVNSIYRQQQLAMRNA</sequence>
<evidence type="ECO:0000256" key="5">
    <source>
        <dbReference type="ARBA" id="ARBA00022741"/>
    </source>
</evidence>
<proteinExistence type="inferred from homology"/>
<comment type="similarity">
    <text evidence="2 11">Belongs to the ribonucleoside diphosphate reductase class-2 family.</text>
</comment>
<keyword evidence="7" id="KW-0215">Deoxyribonucleotide synthesis</keyword>
<comment type="caution">
    <text evidence="14">The sequence shown here is derived from an EMBL/GenBank/DDBJ whole genome shotgun (WGS) entry which is preliminary data.</text>
</comment>
<dbReference type="SUPFAM" id="SSF48168">
    <property type="entry name" value="R1 subunit of ribonucleotide reductase, N-terminal domain"/>
    <property type="match status" value="1"/>
</dbReference>
<evidence type="ECO:0000256" key="10">
    <source>
        <dbReference type="ARBA" id="ARBA00047754"/>
    </source>
</evidence>
<dbReference type="InterPro" id="IPR008926">
    <property type="entry name" value="RNR_R1-su_N"/>
</dbReference>
<evidence type="ECO:0000259" key="12">
    <source>
        <dbReference type="Pfam" id="PF00317"/>
    </source>
</evidence>
<dbReference type="AlphaFoldDB" id="A0A855X971"/>
<dbReference type="Gene3D" id="3.20.70.20">
    <property type="match status" value="1"/>
</dbReference>
<dbReference type="SUPFAM" id="SSF51998">
    <property type="entry name" value="PFL-like glycyl radical enzymes"/>
    <property type="match status" value="1"/>
</dbReference>
<comment type="catalytic activity">
    <reaction evidence="10 11">
        <text>a 2'-deoxyribonucleoside 5'-diphosphate + [thioredoxin]-disulfide + H2O = a ribonucleoside 5'-diphosphate + [thioredoxin]-dithiol</text>
        <dbReference type="Rhea" id="RHEA:23252"/>
        <dbReference type="Rhea" id="RHEA-COMP:10698"/>
        <dbReference type="Rhea" id="RHEA-COMP:10700"/>
        <dbReference type="ChEBI" id="CHEBI:15377"/>
        <dbReference type="ChEBI" id="CHEBI:29950"/>
        <dbReference type="ChEBI" id="CHEBI:50058"/>
        <dbReference type="ChEBI" id="CHEBI:57930"/>
        <dbReference type="ChEBI" id="CHEBI:73316"/>
        <dbReference type="EC" id="1.17.4.1"/>
    </reaction>
</comment>
<evidence type="ECO:0000256" key="7">
    <source>
        <dbReference type="ARBA" id="ARBA00023116"/>
    </source>
</evidence>
<evidence type="ECO:0000313" key="14">
    <source>
        <dbReference type="EMBL" id="PWB74784.1"/>
    </source>
</evidence>
<dbReference type="InterPro" id="IPR013344">
    <property type="entry name" value="RNR_NrdJ/NrdZ"/>
</dbReference>
<dbReference type="InterPro" id="IPR050862">
    <property type="entry name" value="RdRp_reductase_class-2"/>
</dbReference>
<feature type="non-terminal residue" evidence="14">
    <location>
        <position position="433"/>
    </location>
</feature>
<keyword evidence="5 11" id="KW-0547">Nucleotide-binding</keyword>
<gene>
    <name evidence="14" type="ORF">C3F09_03470</name>
</gene>
<dbReference type="EC" id="1.17.4.1" evidence="11"/>
<dbReference type="UniPathway" id="UPA00326"/>
<evidence type="ECO:0000259" key="13">
    <source>
        <dbReference type="Pfam" id="PF02867"/>
    </source>
</evidence>
<evidence type="ECO:0000256" key="1">
    <source>
        <dbReference type="ARBA" id="ARBA00001922"/>
    </source>
</evidence>
<feature type="domain" description="Ribonucleotide reductase large subunit C-terminal" evidence="13">
    <location>
        <begin position="93"/>
        <end position="429"/>
    </location>
</feature>